<dbReference type="PROSITE" id="PS01317">
    <property type="entry name" value="SSRP"/>
    <property type="match status" value="1"/>
</dbReference>
<evidence type="ECO:0000313" key="4">
    <source>
        <dbReference type="EMBL" id="MCH4295449.1"/>
    </source>
</evidence>
<dbReference type="PANTHER" id="PTHR30308">
    <property type="entry name" value="TMRNA-BINDING COMPONENT OF TRANS-TRANSLATION TAGGING COMPLEX"/>
    <property type="match status" value="1"/>
</dbReference>
<dbReference type="Gene3D" id="2.40.280.10">
    <property type="match status" value="1"/>
</dbReference>
<keyword evidence="1 3" id="KW-0963">Cytoplasm</keyword>
<comment type="subcellular location">
    <subcellularLocation>
        <location evidence="3">Cytoplasm</location>
    </subcellularLocation>
    <text evidence="3">The tmRNA-SmpB complex associates with stalled 70S ribosomes.</text>
</comment>
<reference evidence="4 5" key="1">
    <citation type="submission" date="2022-02" db="EMBL/GenBank/DDBJ databases">
        <title>The genome sequence of Shewanella sp. 3B26.</title>
        <authorList>
            <person name="Du J."/>
        </authorList>
    </citation>
    <scope>NUCLEOTIDE SEQUENCE [LARGE SCALE GENOMIC DNA]</scope>
    <source>
        <strain evidence="4 5">3B26</strain>
    </source>
</reference>
<dbReference type="InterPro" id="IPR023620">
    <property type="entry name" value="SmpB"/>
</dbReference>
<dbReference type="InterPro" id="IPR020081">
    <property type="entry name" value="SsrA-bd_prot_CS"/>
</dbReference>
<dbReference type="GO" id="GO:0003723">
    <property type="term" value="F:RNA binding"/>
    <property type="evidence" value="ECO:0007669"/>
    <property type="project" value="UniProtKB-UniRule"/>
</dbReference>
<organism evidence="4 5">
    <name type="scientific">Shewanella zhuhaiensis</name>
    <dbReference type="NCBI Taxonomy" id="2919576"/>
    <lineage>
        <taxon>Bacteria</taxon>
        <taxon>Pseudomonadati</taxon>
        <taxon>Pseudomonadota</taxon>
        <taxon>Gammaproteobacteria</taxon>
        <taxon>Alteromonadales</taxon>
        <taxon>Shewanellaceae</taxon>
        <taxon>Shewanella</taxon>
    </lineage>
</organism>
<evidence type="ECO:0000256" key="3">
    <source>
        <dbReference type="HAMAP-Rule" id="MF_00023"/>
    </source>
</evidence>
<protein>
    <recommendedName>
        <fullName evidence="3">SsrA-binding protein</fullName>
    </recommendedName>
    <alternativeName>
        <fullName evidence="3">Small protein B</fullName>
    </alternativeName>
</protein>
<dbReference type="InterPro" id="IPR000037">
    <property type="entry name" value="SsrA-bd_prot"/>
</dbReference>
<name>A0AAJ1BIQ3_9GAMM</name>
<dbReference type="GO" id="GO:0005829">
    <property type="term" value="C:cytosol"/>
    <property type="evidence" value="ECO:0007669"/>
    <property type="project" value="TreeGrafter"/>
</dbReference>
<dbReference type="SMR" id="A0AAJ1BIQ3"/>
<comment type="similarity">
    <text evidence="3">Belongs to the SmpB family.</text>
</comment>
<dbReference type="Pfam" id="PF01668">
    <property type="entry name" value="SmpB"/>
    <property type="match status" value="1"/>
</dbReference>
<dbReference type="SUPFAM" id="SSF74982">
    <property type="entry name" value="Small protein B (SmpB)"/>
    <property type="match status" value="1"/>
</dbReference>
<evidence type="ECO:0000256" key="1">
    <source>
        <dbReference type="ARBA" id="ARBA00022490"/>
    </source>
</evidence>
<dbReference type="NCBIfam" id="NF003843">
    <property type="entry name" value="PRK05422.1"/>
    <property type="match status" value="1"/>
</dbReference>
<dbReference type="CDD" id="cd09294">
    <property type="entry name" value="SmpB"/>
    <property type="match status" value="1"/>
</dbReference>
<sequence length="160" mass="18411">MVKKNSKKAAQPATIARNKRATFEYKFDEKFEAGLSLMGWEVKSIRAGKINISESYVMLKNGEAFLHHCHITPLHAASTHVVCDPTRPRKLLLNRRELDRLAGLVERQGYAIVPISMYWRKGAWVKVEIGLGKGKKAHDKRDDIKQRDWDIEKARVMKNK</sequence>
<comment type="caution">
    <text evidence="4">The sequence shown here is derived from an EMBL/GenBank/DDBJ whole genome shotgun (WGS) entry which is preliminary data.</text>
</comment>
<accession>A0AAJ1BIQ3</accession>
<proteinExistence type="inferred from homology"/>
<gene>
    <name evidence="3 4" type="primary">smpB</name>
    <name evidence="4" type="ORF">MJ923_14165</name>
</gene>
<dbReference type="Proteomes" id="UP001297581">
    <property type="component" value="Unassembled WGS sequence"/>
</dbReference>
<dbReference type="GO" id="GO:0070930">
    <property type="term" value="P:trans-translation-dependent protein tagging"/>
    <property type="evidence" value="ECO:0007669"/>
    <property type="project" value="TreeGrafter"/>
</dbReference>
<dbReference type="PANTHER" id="PTHR30308:SF2">
    <property type="entry name" value="SSRA-BINDING PROTEIN"/>
    <property type="match status" value="1"/>
</dbReference>
<dbReference type="AlphaFoldDB" id="A0AAJ1BIQ3"/>
<dbReference type="HAMAP" id="MF_00023">
    <property type="entry name" value="SmpB"/>
    <property type="match status" value="1"/>
</dbReference>
<evidence type="ECO:0000313" key="5">
    <source>
        <dbReference type="Proteomes" id="UP001297581"/>
    </source>
</evidence>
<dbReference type="NCBIfam" id="TIGR00086">
    <property type="entry name" value="smpB"/>
    <property type="match status" value="1"/>
</dbReference>
<keyword evidence="2 3" id="KW-0694">RNA-binding</keyword>
<keyword evidence="5" id="KW-1185">Reference proteome</keyword>
<dbReference type="EMBL" id="JAKUDL010000005">
    <property type="protein sequence ID" value="MCH4295449.1"/>
    <property type="molecule type" value="Genomic_DNA"/>
</dbReference>
<comment type="function">
    <text evidence="3">Required for rescue of stalled ribosomes mediated by trans-translation. Binds to transfer-messenger RNA (tmRNA), required for stable association of tmRNA with ribosomes. tmRNA and SmpB together mimic tRNA shape, replacing the anticodon stem-loop with SmpB. tmRNA is encoded by the ssrA gene; the 2 termini fold to resemble tRNA(Ala) and it encodes a 'tag peptide', a short internal open reading frame. During trans-translation Ala-aminoacylated tmRNA acts like a tRNA, entering the A-site of stalled ribosomes, displacing the stalled mRNA. The ribosome then switches to translate the ORF on the tmRNA; the nascent peptide is terminated with the 'tag peptide' encoded by the tmRNA and targeted for degradation. The ribosome is freed to recommence translation, which seems to be the essential function of trans-translation.</text>
</comment>
<evidence type="ECO:0000256" key="2">
    <source>
        <dbReference type="ARBA" id="ARBA00022884"/>
    </source>
</evidence>
<dbReference type="RefSeq" id="WP_011760500.1">
    <property type="nucleotide sequence ID" value="NZ_JAKUDL010000005.1"/>
</dbReference>
<dbReference type="GO" id="GO:0070929">
    <property type="term" value="P:trans-translation"/>
    <property type="evidence" value="ECO:0007669"/>
    <property type="project" value="UniProtKB-UniRule"/>
</dbReference>